<feature type="region of interest" description="Disordered" evidence="1">
    <location>
        <begin position="85"/>
        <end position="121"/>
    </location>
</feature>
<accession>A0A1H2Y647</accession>
<dbReference type="Proteomes" id="UP000198816">
    <property type="component" value="Unassembled WGS sequence"/>
</dbReference>
<evidence type="ECO:0000313" key="4">
    <source>
        <dbReference type="Proteomes" id="UP000198816"/>
    </source>
</evidence>
<gene>
    <name evidence="3" type="ORF">SAMN05421783_11262</name>
</gene>
<sequence length="189" mass="20336">MIHTERQPGTSSLSAALATLLLCAAPAGADEPWTAPLQRGGQVEVDPRTNRPVLTRDGRQTQLWDGVHRLEDGSVIRIEGGRVVPTTDMLVPPPTPSESATTDTEGESDQPAGETIGEPVTGASPCEQLVIRVCGAARTCWREPACEAARQLREMEQEEWLKGADPNVVTESGKQCDEAMSNDFFGPCR</sequence>
<evidence type="ECO:0008006" key="5">
    <source>
        <dbReference type="Google" id="ProtNLM"/>
    </source>
</evidence>
<keyword evidence="4" id="KW-1185">Reference proteome</keyword>
<dbReference type="OrthoDB" id="5768687at2"/>
<dbReference type="EMBL" id="FNNZ01000012">
    <property type="protein sequence ID" value="SDX00672.1"/>
    <property type="molecule type" value="Genomic_DNA"/>
</dbReference>
<organism evidence="3 4">
    <name type="scientific">Thiocapsa roseopersicina</name>
    <dbReference type="NCBI Taxonomy" id="1058"/>
    <lineage>
        <taxon>Bacteria</taxon>
        <taxon>Pseudomonadati</taxon>
        <taxon>Pseudomonadota</taxon>
        <taxon>Gammaproteobacteria</taxon>
        <taxon>Chromatiales</taxon>
        <taxon>Chromatiaceae</taxon>
        <taxon>Thiocapsa</taxon>
    </lineage>
</organism>
<proteinExistence type="predicted"/>
<dbReference type="RefSeq" id="WP_093032961.1">
    <property type="nucleotide sequence ID" value="NZ_FNNZ01000012.1"/>
</dbReference>
<feature type="chain" id="PRO_5011667745" description="Secreted protein" evidence="2">
    <location>
        <begin position="30"/>
        <end position="189"/>
    </location>
</feature>
<name>A0A1H2Y647_THIRO</name>
<feature type="signal peptide" evidence="2">
    <location>
        <begin position="1"/>
        <end position="29"/>
    </location>
</feature>
<evidence type="ECO:0000313" key="3">
    <source>
        <dbReference type="EMBL" id="SDX00672.1"/>
    </source>
</evidence>
<reference evidence="4" key="1">
    <citation type="submission" date="2016-10" db="EMBL/GenBank/DDBJ databases">
        <authorList>
            <person name="Varghese N."/>
            <person name="Submissions S."/>
        </authorList>
    </citation>
    <scope>NUCLEOTIDE SEQUENCE [LARGE SCALE GENOMIC DNA]</scope>
    <source>
        <strain evidence="4">DSM 217</strain>
    </source>
</reference>
<keyword evidence="2" id="KW-0732">Signal</keyword>
<dbReference type="AlphaFoldDB" id="A0A1H2Y647"/>
<evidence type="ECO:0000256" key="2">
    <source>
        <dbReference type="SAM" id="SignalP"/>
    </source>
</evidence>
<evidence type="ECO:0000256" key="1">
    <source>
        <dbReference type="SAM" id="MobiDB-lite"/>
    </source>
</evidence>
<protein>
    <recommendedName>
        <fullName evidence="5">Secreted protein</fullName>
    </recommendedName>
</protein>